<sequence>MCHAVYNVAKELNGYQCSCKADLSPRMVSGKICTTCVEHRPLQEVGVPFYSRNKRGFKIRWSCNPDAMCNTRDVYLSSEEVSTLGPSSVDLQEAEPVIRDWFRLA</sequence>
<reference evidence="1 2" key="1">
    <citation type="submission" date="2021-06" db="EMBL/GenBank/DDBJ databases">
        <title>Caerostris darwini draft genome.</title>
        <authorList>
            <person name="Kono N."/>
            <person name="Arakawa K."/>
        </authorList>
    </citation>
    <scope>NUCLEOTIDE SEQUENCE [LARGE SCALE GENOMIC DNA]</scope>
</reference>
<keyword evidence="2" id="KW-1185">Reference proteome</keyword>
<dbReference type="AlphaFoldDB" id="A0AAV4T3V3"/>
<accession>A0AAV4T3V3</accession>
<name>A0AAV4T3V3_9ARAC</name>
<evidence type="ECO:0000313" key="1">
    <source>
        <dbReference type="EMBL" id="GIY40795.1"/>
    </source>
</evidence>
<dbReference type="EMBL" id="BPLQ01008996">
    <property type="protein sequence ID" value="GIY40795.1"/>
    <property type="molecule type" value="Genomic_DNA"/>
</dbReference>
<protein>
    <submittedName>
        <fullName evidence="1">Uncharacterized protein</fullName>
    </submittedName>
</protein>
<comment type="caution">
    <text evidence="1">The sequence shown here is derived from an EMBL/GenBank/DDBJ whole genome shotgun (WGS) entry which is preliminary data.</text>
</comment>
<gene>
    <name evidence="1" type="ORF">CDAR_316861</name>
</gene>
<evidence type="ECO:0000313" key="2">
    <source>
        <dbReference type="Proteomes" id="UP001054837"/>
    </source>
</evidence>
<dbReference type="Proteomes" id="UP001054837">
    <property type="component" value="Unassembled WGS sequence"/>
</dbReference>
<organism evidence="1 2">
    <name type="scientific">Caerostris darwini</name>
    <dbReference type="NCBI Taxonomy" id="1538125"/>
    <lineage>
        <taxon>Eukaryota</taxon>
        <taxon>Metazoa</taxon>
        <taxon>Ecdysozoa</taxon>
        <taxon>Arthropoda</taxon>
        <taxon>Chelicerata</taxon>
        <taxon>Arachnida</taxon>
        <taxon>Araneae</taxon>
        <taxon>Araneomorphae</taxon>
        <taxon>Entelegynae</taxon>
        <taxon>Araneoidea</taxon>
        <taxon>Araneidae</taxon>
        <taxon>Caerostris</taxon>
    </lineage>
</organism>
<proteinExistence type="predicted"/>